<name>A0A843YMD7_9BURK</name>
<dbReference type="GO" id="GO:0015190">
    <property type="term" value="F:L-leucine transmembrane transporter activity"/>
    <property type="evidence" value="ECO:0007669"/>
    <property type="project" value="TreeGrafter"/>
</dbReference>
<dbReference type="AlphaFoldDB" id="A0A843YMD7"/>
<dbReference type="InterPro" id="IPR001123">
    <property type="entry name" value="LeuE-type"/>
</dbReference>
<dbReference type="PANTHER" id="PTHR30086">
    <property type="entry name" value="ARGININE EXPORTER PROTEIN ARGO"/>
    <property type="match status" value="1"/>
</dbReference>
<reference evidence="8 9" key="1">
    <citation type="submission" date="2019-10" db="EMBL/GenBank/DDBJ databases">
        <title>Glaciimonas soli sp. nov., a psychrophilic bacterium isolated from the forest soil of a high elevation mountain in Taiwan.</title>
        <authorList>
            <person name="Wang L.-T."/>
            <person name="Shieh W.Y."/>
        </authorList>
    </citation>
    <scope>NUCLEOTIDE SEQUENCE [LARGE SCALE GENOMIC DNA]</scope>
    <source>
        <strain evidence="8 9">GS1</strain>
    </source>
</reference>
<keyword evidence="9" id="KW-1185">Reference proteome</keyword>
<dbReference type="RefSeq" id="WP_153234648.1">
    <property type="nucleotide sequence ID" value="NZ_WINI01000004.1"/>
</dbReference>
<evidence type="ECO:0000256" key="5">
    <source>
        <dbReference type="ARBA" id="ARBA00022989"/>
    </source>
</evidence>
<protein>
    <submittedName>
        <fullName evidence="8">Leucine efflux protein LeuE</fullName>
    </submittedName>
</protein>
<proteinExistence type="inferred from homology"/>
<comment type="similarity">
    <text evidence="2">Belongs to the Rht family.</text>
</comment>
<evidence type="ECO:0000313" key="9">
    <source>
        <dbReference type="Proteomes" id="UP000451565"/>
    </source>
</evidence>
<feature type="transmembrane region" description="Helical" evidence="7">
    <location>
        <begin position="196"/>
        <end position="213"/>
    </location>
</feature>
<keyword evidence="4 7" id="KW-0812">Transmembrane</keyword>
<feature type="transmembrane region" description="Helical" evidence="7">
    <location>
        <begin position="13"/>
        <end position="35"/>
    </location>
</feature>
<keyword evidence="6 7" id="KW-0472">Membrane</keyword>
<evidence type="ECO:0000256" key="1">
    <source>
        <dbReference type="ARBA" id="ARBA00004651"/>
    </source>
</evidence>
<feature type="transmembrane region" description="Helical" evidence="7">
    <location>
        <begin position="47"/>
        <end position="71"/>
    </location>
</feature>
<comment type="caution">
    <text evidence="8">The sequence shown here is derived from an EMBL/GenBank/DDBJ whole genome shotgun (WGS) entry which is preliminary data.</text>
</comment>
<dbReference type="Pfam" id="PF01810">
    <property type="entry name" value="LysE"/>
    <property type="match status" value="1"/>
</dbReference>
<dbReference type="GO" id="GO:0015820">
    <property type="term" value="P:L-leucine transport"/>
    <property type="evidence" value="ECO:0007669"/>
    <property type="project" value="TreeGrafter"/>
</dbReference>
<feature type="transmembrane region" description="Helical" evidence="7">
    <location>
        <begin position="162"/>
        <end position="184"/>
    </location>
</feature>
<evidence type="ECO:0000256" key="3">
    <source>
        <dbReference type="ARBA" id="ARBA00022475"/>
    </source>
</evidence>
<dbReference type="EMBL" id="WINI01000004">
    <property type="protein sequence ID" value="MQR01049.1"/>
    <property type="molecule type" value="Genomic_DNA"/>
</dbReference>
<evidence type="ECO:0000313" key="8">
    <source>
        <dbReference type="EMBL" id="MQR01049.1"/>
    </source>
</evidence>
<dbReference type="GO" id="GO:0005886">
    <property type="term" value="C:plasma membrane"/>
    <property type="evidence" value="ECO:0007669"/>
    <property type="project" value="UniProtKB-SubCell"/>
</dbReference>
<keyword evidence="3" id="KW-1003">Cell membrane</keyword>
<accession>A0A843YMD7</accession>
<evidence type="ECO:0000256" key="2">
    <source>
        <dbReference type="ARBA" id="ARBA00007928"/>
    </source>
</evidence>
<organism evidence="8 9">
    <name type="scientific">Glaciimonas soli</name>
    <dbReference type="NCBI Taxonomy" id="2590999"/>
    <lineage>
        <taxon>Bacteria</taxon>
        <taxon>Pseudomonadati</taxon>
        <taxon>Pseudomonadota</taxon>
        <taxon>Betaproteobacteria</taxon>
        <taxon>Burkholderiales</taxon>
        <taxon>Oxalobacteraceae</taxon>
        <taxon>Glaciimonas</taxon>
    </lineage>
</organism>
<dbReference type="Proteomes" id="UP000451565">
    <property type="component" value="Unassembled WGS sequence"/>
</dbReference>
<keyword evidence="5 7" id="KW-1133">Transmembrane helix</keyword>
<dbReference type="OrthoDB" id="9804822at2"/>
<comment type="subcellular location">
    <subcellularLocation>
        <location evidence="1">Cell membrane</location>
        <topology evidence="1">Multi-pass membrane protein</topology>
    </subcellularLocation>
</comment>
<feature type="transmembrane region" description="Helical" evidence="7">
    <location>
        <begin position="129"/>
        <end position="150"/>
    </location>
</feature>
<dbReference type="NCBIfam" id="NF008201">
    <property type="entry name" value="PRK10958.1"/>
    <property type="match status" value="1"/>
</dbReference>
<feature type="transmembrane region" description="Helical" evidence="7">
    <location>
        <begin position="77"/>
        <end position="95"/>
    </location>
</feature>
<gene>
    <name evidence="8" type="primary">leuE</name>
    <name evidence="8" type="ORF">GEV47_10180</name>
</gene>
<evidence type="ECO:0000256" key="4">
    <source>
        <dbReference type="ARBA" id="ARBA00022692"/>
    </source>
</evidence>
<dbReference type="PIRSF" id="PIRSF006324">
    <property type="entry name" value="LeuE"/>
    <property type="match status" value="1"/>
</dbReference>
<evidence type="ECO:0000256" key="6">
    <source>
        <dbReference type="ARBA" id="ARBA00023136"/>
    </source>
</evidence>
<evidence type="ECO:0000256" key="7">
    <source>
        <dbReference type="SAM" id="Phobius"/>
    </source>
</evidence>
<dbReference type="PANTHER" id="PTHR30086:SF15">
    <property type="entry name" value="LEUCINE EFFLUX PROTEIN"/>
    <property type="match status" value="1"/>
</dbReference>
<sequence>MSIFFHTLGITDVWQLIAATIVFLMLPGAGTFCILSSASKNGLRAGFSTVAGVMMGDMVLMFLAAIGVAALLHANPLVFKAVQYVGAIYLAYLGFKLLREKKQESSAVGVETIPATETTLKIEEWRRGFFVTLMNPKAIIFYMAFFPLFIDPTMHRGSLTFLTMGMIISSCTLVYGTMLTLVGNAAAKSLARHRRIAAFATKAAGLFLIAFGIKLTTS</sequence>